<evidence type="ECO:0000313" key="1">
    <source>
        <dbReference type="EMBL" id="CCT61114.1"/>
    </source>
</evidence>
<evidence type="ECO:0000313" key="2">
    <source>
        <dbReference type="Proteomes" id="UP000002668"/>
    </source>
</evidence>
<accession>M1ZJP9</accession>
<dbReference type="InParanoid" id="M1ZJP9"/>
<dbReference type="VEuPathDB" id="FungiDB:Lema_uP125190.1"/>
<name>M1ZJP9_LEPMJ</name>
<keyword evidence="2" id="KW-1185">Reference proteome</keyword>
<sequence length="73" mass="7964">MTARDSRIHSRKSAPLLYTHAPLLIPASHSFQAIPAPLRSARPPSSAVSHRAESRIDQLHFLSHGIAIHSGTH</sequence>
<protein>
    <submittedName>
        <fullName evidence="1">Uncharacterized protein</fullName>
    </submittedName>
</protein>
<proteinExistence type="predicted"/>
<gene>
    <name evidence="1" type="ORF">Lema_uP125190.1</name>
</gene>
<dbReference type="Proteomes" id="UP000002668">
    <property type="component" value="Genome"/>
</dbReference>
<reference evidence="1 2" key="1">
    <citation type="journal article" date="2011" name="Nat. Commun.">
        <title>Effector diversification within compartments of the Leptosphaeria maculans genome affected by Repeat-Induced Point mutations.</title>
        <authorList>
            <person name="Rouxel T."/>
            <person name="Grandaubert J."/>
            <person name="Hane J.K."/>
            <person name="Hoede C."/>
            <person name="van de Wouw A.P."/>
            <person name="Couloux A."/>
            <person name="Dominguez V."/>
            <person name="Anthouard V."/>
            <person name="Bally P."/>
            <person name="Bourras S."/>
            <person name="Cozijnsen A.J."/>
            <person name="Ciuffetti L.M."/>
            <person name="Degrave A."/>
            <person name="Dilmaghani A."/>
            <person name="Duret L."/>
            <person name="Fudal I."/>
            <person name="Goodwin S.B."/>
            <person name="Gout L."/>
            <person name="Glaser N."/>
            <person name="Linglin J."/>
            <person name="Kema G.H.J."/>
            <person name="Lapalu N."/>
            <person name="Lawrence C.B."/>
            <person name="May K."/>
            <person name="Meyer M."/>
            <person name="Ollivier B."/>
            <person name="Poulain J."/>
            <person name="Schoch C.L."/>
            <person name="Simon A."/>
            <person name="Spatafora J.W."/>
            <person name="Stachowiak A."/>
            <person name="Turgeon B.G."/>
            <person name="Tyler B.M."/>
            <person name="Vincent D."/>
            <person name="Weissenbach J."/>
            <person name="Amselem J."/>
            <person name="Quesneville H."/>
            <person name="Oliver R.P."/>
            <person name="Wincker P."/>
            <person name="Balesdent M.-H."/>
            <person name="Howlett B.J."/>
        </authorList>
    </citation>
    <scope>NUCLEOTIDE SEQUENCE [LARGE SCALE GENOMIC DNA]</scope>
    <source>
        <strain evidence="2">JN3 / isolate v23.1.3 / race Av1-4-5-6-7-8</strain>
    </source>
</reference>
<dbReference type="EMBL" id="FP929135">
    <property type="protein sequence ID" value="CCT61114.1"/>
    <property type="molecule type" value="Genomic_DNA"/>
</dbReference>
<organism evidence="1 2">
    <name type="scientific">Leptosphaeria maculans (strain JN3 / isolate v23.1.3 / race Av1-4-5-6-7-8)</name>
    <name type="common">Blackleg fungus</name>
    <name type="synonym">Phoma lingam</name>
    <dbReference type="NCBI Taxonomy" id="985895"/>
    <lineage>
        <taxon>Eukaryota</taxon>
        <taxon>Fungi</taxon>
        <taxon>Dikarya</taxon>
        <taxon>Ascomycota</taxon>
        <taxon>Pezizomycotina</taxon>
        <taxon>Dothideomycetes</taxon>
        <taxon>Pleosporomycetidae</taxon>
        <taxon>Pleosporales</taxon>
        <taxon>Pleosporineae</taxon>
        <taxon>Leptosphaeriaceae</taxon>
        <taxon>Plenodomus</taxon>
        <taxon>Plenodomus lingam/Leptosphaeria maculans species complex</taxon>
    </lineage>
</organism>
<dbReference type="AlphaFoldDB" id="M1ZJP9"/>